<dbReference type="RefSeq" id="WP_189870736.1">
    <property type="nucleotide sequence ID" value="NZ_BMWA01000007.1"/>
</dbReference>
<sequence>MPFSPVSGPPGRPPTRRPGDDPGRAAQHVRRRFLVVNAVPLAIGVVLSCSTALCGATVYGRLTLGVVWGVLQLGVLLGSVWWYEARSARLCDPVERPPAGTAGGPAAREPGW</sequence>
<feature type="transmembrane region" description="Helical" evidence="2">
    <location>
        <begin position="65"/>
        <end position="83"/>
    </location>
</feature>
<keyword evidence="2" id="KW-1133">Transmembrane helix</keyword>
<reference evidence="4" key="1">
    <citation type="journal article" date="2019" name="Int. J. Syst. Evol. Microbiol.">
        <title>The Global Catalogue of Microorganisms (GCM) 10K type strain sequencing project: providing services to taxonomists for standard genome sequencing and annotation.</title>
        <authorList>
            <consortium name="The Broad Institute Genomics Platform"/>
            <consortium name="The Broad Institute Genome Sequencing Center for Infectious Disease"/>
            <person name="Wu L."/>
            <person name="Ma J."/>
        </authorList>
    </citation>
    <scope>NUCLEOTIDE SEQUENCE [LARGE SCALE GENOMIC DNA]</scope>
    <source>
        <strain evidence="4">JCM 4855</strain>
    </source>
</reference>
<keyword evidence="4" id="KW-1185">Reference proteome</keyword>
<organism evidence="3 4">
    <name type="scientific">Streptomyces viridiviolaceus</name>
    <dbReference type="NCBI Taxonomy" id="68282"/>
    <lineage>
        <taxon>Bacteria</taxon>
        <taxon>Bacillati</taxon>
        <taxon>Actinomycetota</taxon>
        <taxon>Actinomycetes</taxon>
        <taxon>Kitasatosporales</taxon>
        <taxon>Streptomycetaceae</taxon>
        <taxon>Streptomyces</taxon>
    </lineage>
</organism>
<evidence type="ECO:0000256" key="2">
    <source>
        <dbReference type="SAM" id="Phobius"/>
    </source>
</evidence>
<keyword evidence="2" id="KW-0472">Membrane</keyword>
<evidence type="ECO:0000313" key="4">
    <source>
        <dbReference type="Proteomes" id="UP001596409"/>
    </source>
</evidence>
<dbReference type="Proteomes" id="UP001596409">
    <property type="component" value="Unassembled WGS sequence"/>
</dbReference>
<proteinExistence type="predicted"/>
<keyword evidence="2" id="KW-0812">Transmembrane</keyword>
<evidence type="ECO:0008006" key="5">
    <source>
        <dbReference type="Google" id="ProtNLM"/>
    </source>
</evidence>
<evidence type="ECO:0000313" key="3">
    <source>
        <dbReference type="EMBL" id="MFC7010433.1"/>
    </source>
</evidence>
<gene>
    <name evidence="3" type="ORF">ACFQMH_01675</name>
</gene>
<evidence type="ECO:0000256" key="1">
    <source>
        <dbReference type="SAM" id="MobiDB-lite"/>
    </source>
</evidence>
<dbReference type="EMBL" id="JBHSYM010000003">
    <property type="protein sequence ID" value="MFC7010433.1"/>
    <property type="molecule type" value="Genomic_DNA"/>
</dbReference>
<protein>
    <recommendedName>
        <fullName evidence="5">Integral membrane protein</fullName>
    </recommendedName>
</protein>
<feature type="transmembrane region" description="Helical" evidence="2">
    <location>
        <begin position="34"/>
        <end position="59"/>
    </location>
</feature>
<name>A0ABW2DRK7_9ACTN</name>
<accession>A0ABW2DRK7</accession>
<comment type="caution">
    <text evidence="3">The sequence shown here is derived from an EMBL/GenBank/DDBJ whole genome shotgun (WGS) entry which is preliminary data.</text>
</comment>
<feature type="region of interest" description="Disordered" evidence="1">
    <location>
        <begin position="1"/>
        <end position="25"/>
    </location>
</feature>